<evidence type="ECO:0000256" key="1">
    <source>
        <dbReference type="ARBA" id="ARBA00004141"/>
    </source>
</evidence>
<keyword evidence="9" id="KW-0406">Ion transport</keyword>
<keyword evidence="4" id="KW-0633">Potassium transport</keyword>
<evidence type="ECO:0008006" key="16">
    <source>
        <dbReference type="Google" id="ProtNLM"/>
    </source>
</evidence>
<dbReference type="GO" id="GO:0016020">
    <property type="term" value="C:membrane"/>
    <property type="evidence" value="ECO:0007669"/>
    <property type="project" value="UniProtKB-SubCell"/>
</dbReference>
<dbReference type="AlphaFoldDB" id="A0A919TCX1"/>
<comment type="catalytic activity">
    <reaction evidence="12">
        <text>K(+)(in) = K(+)(out)</text>
        <dbReference type="Rhea" id="RHEA:29463"/>
        <dbReference type="ChEBI" id="CHEBI:29103"/>
    </reaction>
</comment>
<evidence type="ECO:0000256" key="3">
    <source>
        <dbReference type="ARBA" id="ARBA00022448"/>
    </source>
</evidence>
<dbReference type="InterPro" id="IPR010617">
    <property type="entry name" value="TMEM175-like"/>
</dbReference>
<keyword evidence="5 13" id="KW-0812">Transmembrane</keyword>
<evidence type="ECO:0000256" key="10">
    <source>
        <dbReference type="ARBA" id="ARBA00023136"/>
    </source>
</evidence>
<dbReference type="GO" id="GO:0005267">
    <property type="term" value="F:potassium channel activity"/>
    <property type="evidence" value="ECO:0007669"/>
    <property type="project" value="UniProtKB-KW"/>
</dbReference>
<name>A0A919TCX1_9ACTN</name>
<keyword evidence="6" id="KW-0631">Potassium channel</keyword>
<evidence type="ECO:0000256" key="11">
    <source>
        <dbReference type="ARBA" id="ARBA00023303"/>
    </source>
</evidence>
<evidence type="ECO:0000256" key="12">
    <source>
        <dbReference type="ARBA" id="ARBA00034430"/>
    </source>
</evidence>
<comment type="subcellular location">
    <subcellularLocation>
        <location evidence="1">Membrane</location>
        <topology evidence="1">Multi-pass membrane protein</topology>
    </subcellularLocation>
</comment>
<comment type="caution">
    <text evidence="14">The sequence shown here is derived from an EMBL/GenBank/DDBJ whole genome shotgun (WGS) entry which is preliminary data.</text>
</comment>
<feature type="transmembrane region" description="Helical" evidence="13">
    <location>
        <begin position="12"/>
        <end position="32"/>
    </location>
</feature>
<dbReference type="Pfam" id="PF06736">
    <property type="entry name" value="TMEM175"/>
    <property type="match status" value="1"/>
</dbReference>
<keyword evidence="11" id="KW-0407">Ion channel</keyword>
<sequence length="78" mass="8596">MIAKERDGSERLVMFTDAVAAIALTLLILPLLETVAEVPSFDELVHEHRSQFGARHPRALQRVALRARLGRPSPPGAE</sequence>
<comment type="similarity">
    <text evidence="2">Belongs to the TMEM175 family.</text>
</comment>
<dbReference type="EMBL" id="BOQN01000065">
    <property type="protein sequence ID" value="GIM93278.1"/>
    <property type="molecule type" value="Genomic_DNA"/>
</dbReference>
<keyword evidence="15" id="KW-1185">Reference proteome</keyword>
<dbReference type="RefSeq" id="WP_213009096.1">
    <property type="nucleotide sequence ID" value="NZ_BOQN01000065.1"/>
</dbReference>
<evidence type="ECO:0000313" key="15">
    <source>
        <dbReference type="Proteomes" id="UP000677082"/>
    </source>
</evidence>
<evidence type="ECO:0000256" key="13">
    <source>
        <dbReference type="SAM" id="Phobius"/>
    </source>
</evidence>
<evidence type="ECO:0000256" key="9">
    <source>
        <dbReference type="ARBA" id="ARBA00023065"/>
    </source>
</evidence>
<reference evidence="14 15" key="1">
    <citation type="submission" date="2021-03" db="EMBL/GenBank/DDBJ databases">
        <title>Whole genome shotgun sequence of Actinoplanes toevensis NBRC 105298.</title>
        <authorList>
            <person name="Komaki H."/>
            <person name="Tamura T."/>
        </authorList>
    </citation>
    <scope>NUCLEOTIDE SEQUENCE [LARGE SCALE GENOMIC DNA]</scope>
    <source>
        <strain evidence="14 15">NBRC 105298</strain>
    </source>
</reference>
<evidence type="ECO:0000256" key="8">
    <source>
        <dbReference type="ARBA" id="ARBA00022989"/>
    </source>
</evidence>
<dbReference type="GO" id="GO:0015252">
    <property type="term" value="F:proton channel activity"/>
    <property type="evidence" value="ECO:0007669"/>
    <property type="project" value="InterPro"/>
</dbReference>
<evidence type="ECO:0000313" key="14">
    <source>
        <dbReference type="EMBL" id="GIM93278.1"/>
    </source>
</evidence>
<proteinExistence type="inferred from homology"/>
<evidence type="ECO:0000256" key="4">
    <source>
        <dbReference type="ARBA" id="ARBA00022538"/>
    </source>
</evidence>
<keyword evidence="8 13" id="KW-1133">Transmembrane helix</keyword>
<dbReference type="Proteomes" id="UP000677082">
    <property type="component" value="Unassembled WGS sequence"/>
</dbReference>
<evidence type="ECO:0000256" key="6">
    <source>
        <dbReference type="ARBA" id="ARBA00022826"/>
    </source>
</evidence>
<keyword evidence="7" id="KW-0630">Potassium</keyword>
<evidence type="ECO:0000256" key="2">
    <source>
        <dbReference type="ARBA" id="ARBA00006920"/>
    </source>
</evidence>
<protein>
    <recommendedName>
        <fullName evidence="16">DUF1211 domain-containing protein</fullName>
    </recommendedName>
</protein>
<keyword evidence="10 13" id="KW-0472">Membrane</keyword>
<organism evidence="14 15">
    <name type="scientific">Paractinoplanes toevensis</name>
    <dbReference type="NCBI Taxonomy" id="571911"/>
    <lineage>
        <taxon>Bacteria</taxon>
        <taxon>Bacillati</taxon>
        <taxon>Actinomycetota</taxon>
        <taxon>Actinomycetes</taxon>
        <taxon>Micromonosporales</taxon>
        <taxon>Micromonosporaceae</taxon>
        <taxon>Paractinoplanes</taxon>
    </lineage>
</organism>
<keyword evidence="3" id="KW-0813">Transport</keyword>
<gene>
    <name evidence="14" type="ORF">Ato02nite_050710</name>
</gene>
<evidence type="ECO:0000256" key="7">
    <source>
        <dbReference type="ARBA" id="ARBA00022958"/>
    </source>
</evidence>
<evidence type="ECO:0000256" key="5">
    <source>
        <dbReference type="ARBA" id="ARBA00022692"/>
    </source>
</evidence>
<accession>A0A919TCX1</accession>